<organism evidence="2 3">
    <name type="scientific">Pristionchus mayeri</name>
    <dbReference type="NCBI Taxonomy" id="1317129"/>
    <lineage>
        <taxon>Eukaryota</taxon>
        <taxon>Metazoa</taxon>
        <taxon>Ecdysozoa</taxon>
        <taxon>Nematoda</taxon>
        <taxon>Chromadorea</taxon>
        <taxon>Rhabditida</taxon>
        <taxon>Rhabditina</taxon>
        <taxon>Diplogasteromorpha</taxon>
        <taxon>Diplogasteroidea</taxon>
        <taxon>Neodiplogasteridae</taxon>
        <taxon>Pristionchus</taxon>
    </lineage>
</organism>
<feature type="region of interest" description="Disordered" evidence="1">
    <location>
        <begin position="1"/>
        <end position="21"/>
    </location>
</feature>
<feature type="compositionally biased region" description="Polar residues" evidence="1">
    <location>
        <begin position="8"/>
        <end position="21"/>
    </location>
</feature>
<evidence type="ECO:0000256" key="1">
    <source>
        <dbReference type="SAM" id="MobiDB-lite"/>
    </source>
</evidence>
<name>A0AAN4Z404_9BILA</name>
<comment type="caution">
    <text evidence="2">The sequence shown here is derived from an EMBL/GenBank/DDBJ whole genome shotgun (WGS) entry which is preliminary data.</text>
</comment>
<feature type="non-terminal residue" evidence="2">
    <location>
        <position position="1"/>
    </location>
</feature>
<evidence type="ECO:0000313" key="2">
    <source>
        <dbReference type="EMBL" id="GMR31513.1"/>
    </source>
</evidence>
<proteinExistence type="predicted"/>
<gene>
    <name evidence="2" type="ORF">PMAYCL1PPCAC_01708</name>
</gene>
<sequence>GAIAPPIFSTTPNEPTATPRITWTPELTMPAKIKREERIEGWMKPSRRRAIRKRMMMATEISMVSAERIMTSE</sequence>
<dbReference type="Proteomes" id="UP001328107">
    <property type="component" value="Unassembled WGS sequence"/>
</dbReference>
<protein>
    <submittedName>
        <fullName evidence="2">Uncharacterized protein</fullName>
    </submittedName>
</protein>
<dbReference type="EMBL" id="BTRK01000001">
    <property type="protein sequence ID" value="GMR31513.1"/>
    <property type="molecule type" value="Genomic_DNA"/>
</dbReference>
<keyword evidence="3" id="KW-1185">Reference proteome</keyword>
<dbReference type="AlphaFoldDB" id="A0AAN4Z404"/>
<reference evidence="3" key="1">
    <citation type="submission" date="2022-10" db="EMBL/GenBank/DDBJ databases">
        <title>Genome assembly of Pristionchus species.</title>
        <authorList>
            <person name="Yoshida K."/>
            <person name="Sommer R.J."/>
        </authorList>
    </citation>
    <scope>NUCLEOTIDE SEQUENCE [LARGE SCALE GENOMIC DNA]</scope>
    <source>
        <strain evidence="3">RS5460</strain>
    </source>
</reference>
<accession>A0AAN4Z404</accession>
<evidence type="ECO:0000313" key="3">
    <source>
        <dbReference type="Proteomes" id="UP001328107"/>
    </source>
</evidence>